<evidence type="ECO:0000313" key="9">
    <source>
        <dbReference type="Proteomes" id="UP001642502"/>
    </source>
</evidence>
<dbReference type="InterPro" id="IPR036322">
    <property type="entry name" value="WD40_repeat_dom_sf"/>
</dbReference>
<accession>A0ABP0DTT3</accession>
<dbReference type="SUPFAM" id="SSF50978">
    <property type="entry name" value="WD40 repeat-like"/>
    <property type="match status" value="1"/>
</dbReference>
<dbReference type="Pfam" id="PF00400">
    <property type="entry name" value="WD40"/>
    <property type="match status" value="3"/>
</dbReference>
<feature type="domain" description="DUF1899" evidence="7">
    <location>
        <begin position="4"/>
        <end position="68"/>
    </location>
</feature>
<dbReference type="Gene3D" id="2.130.10.10">
    <property type="entry name" value="YVTN repeat-like/Quinoprotein amine dehydrogenase"/>
    <property type="match status" value="1"/>
</dbReference>
<evidence type="ECO:0000256" key="5">
    <source>
        <dbReference type="RuleBase" id="RU280818"/>
    </source>
</evidence>
<feature type="repeat" description="WD" evidence="4">
    <location>
        <begin position="133"/>
        <end position="175"/>
    </location>
</feature>
<organism evidence="8 9">
    <name type="scientific">Sporothrix epigloea</name>
    <dbReference type="NCBI Taxonomy" id="1892477"/>
    <lineage>
        <taxon>Eukaryota</taxon>
        <taxon>Fungi</taxon>
        <taxon>Dikarya</taxon>
        <taxon>Ascomycota</taxon>
        <taxon>Pezizomycotina</taxon>
        <taxon>Sordariomycetes</taxon>
        <taxon>Sordariomycetidae</taxon>
        <taxon>Ophiostomatales</taxon>
        <taxon>Ophiostomataceae</taxon>
        <taxon>Sporothrix</taxon>
    </lineage>
</organism>
<evidence type="ECO:0000313" key="8">
    <source>
        <dbReference type="EMBL" id="CAK7271639.1"/>
    </source>
</evidence>
<dbReference type="InterPro" id="IPR015943">
    <property type="entry name" value="WD40/YVTN_repeat-like_dom_sf"/>
</dbReference>
<dbReference type="Pfam" id="PF08953">
    <property type="entry name" value="DUF1899"/>
    <property type="match status" value="1"/>
</dbReference>
<evidence type="ECO:0000256" key="1">
    <source>
        <dbReference type="ARBA" id="ARBA00009482"/>
    </source>
</evidence>
<reference evidence="8 9" key="1">
    <citation type="submission" date="2024-01" db="EMBL/GenBank/DDBJ databases">
        <authorList>
            <person name="Allen C."/>
            <person name="Tagirdzhanova G."/>
        </authorList>
    </citation>
    <scope>NUCLEOTIDE SEQUENCE [LARGE SCALE GENOMIC DNA]</scope>
    <source>
        <strain evidence="8 9">CBS 119000</strain>
    </source>
</reference>
<dbReference type="InterPro" id="IPR020472">
    <property type="entry name" value="WD40_PAC1"/>
</dbReference>
<protein>
    <recommendedName>
        <fullName evidence="5">Coronin</fullName>
    </recommendedName>
</protein>
<keyword evidence="2 4" id="KW-0853">WD repeat</keyword>
<evidence type="ECO:0000259" key="7">
    <source>
        <dbReference type="SMART" id="SM01166"/>
    </source>
</evidence>
<dbReference type="SMART" id="SM00320">
    <property type="entry name" value="WD40"/>
    <property type="match status" value="4"/>
</dbReference>
<feature type="region of interest" description="Disordered" evidence="6">
    <location>
        <begin position="413"/>
        <end position="564"/>
    </location>
</feature>
<sequence>MAGRFVRASKYRHVFGKPTRKEFCYDNLHISRNAWDTNLVKANPEYLSVNWESSGGGAFAVIPVNERGKIPDQIPLFRGHTAAVLDTDWHPFNDHVLASASDDARVFVWQVPDDFTLHTTADQIVDIAPTSKLQGHSRKVGQVLFNPAAENILASASGDLTIKLWDITTGQAARSLKQSDIVQSLSWNPSGSLLVTTSRDKKIRVWDVRQESPVHDAPGHSGAKNSRVVWLGDHNRFATTGFSRMSERQLALWEPGRNDPIGGFSTLDSISGVLMPFWDEGSNCLYLAGKGDGNIRYYEYENDKFEFLSEYKSADPQRGLAFVPRRGVNVHENEIMRAYKTVNDSYIEPISFTVPRRAETFQSDIYPPATGLKPAVSSKEWLAGKTGVPAKIDLESIYDGEAPVEVEADYKPPATTTASAPAPAPATLPASAPPKREPEPTRAPVRSNSPPSMSDQKQSISTMANKFQDEEEDSTDEDDADAAEFEATGRPQPRHISVAAPAAAAASSAATVKSSLPINNAQAVAPVTTPPHSTAASKPLALTNSPPPPAAATGPSPNNDSGNDVAAALAKLTTLVEAQCSKIDSLTTEVESLKKRLLPSSEQSDRIRQLELELEEARS</sequence>
<evidence type="ECO:0000256" key="6">
    <source>
        <dbReference type="SAM" id="MobiDB-lite"/>
    </source>
</evidence>
<dbReference type="InterPro" id="IPR001680">
    <property type="entry name" value="WD40_rpt"/>
</dbReference>
<dbReference type="PRINTS" id="PR00320">
    <property type="entry name" value="GPROTEINBRPT"/>
</dbReference>
<dbReference type="SMART" id="SM01167">
    <property type="entry name" value="DUF1900"/>
    <property type="match status" value="1"/>
</dbReference>
<dbReference type="PROSITE" id="PS00678">
    <property type="entry name" value="WD_REPEATS_1"/>
    <property type="match status" value="2"/>
</dbReference>
<dbReference type="EMBL" id="CAWUON010000076">
    <property type="protein sequence ID" value="CAK7271639.1"/>
    <property type="molecule type" value="Genomic_DNA"/>
</dbReference>
<dbReference type="PANTHER" id="PTHR10856:SF0">
    <property type="entry name" value="CORONIN"/>
    <property type="match status" value="1"/>
</dbReference>
<evidence type="ECO:0000256" key="3">
    <source>
        <dbReference type="ARBA" id="ARBA00022737"/>
    </source>
</evidence>
<dbReference type="InterPro" id="IPR015505">
    <property type="entry name" value="Coronin"/>
</dbReference>
<comment type="caution">
    <text evidence="8">The sequence shown here is derived from an EMBL/GenBank/DDBJ whole genome shotgun (WGS) entry which is preliminary data.</text>
</comment>
<evidence type="ECO:0000256" key="2">
    <source>
        <dbReference type="ARBA" id="ARBA00022574"/>
    </source>
</evidence>
<feature type="compositionally biased region" description="Polar residues" evidence="6">
    <location>
        <begin position="511"/>
        <end position="522"/>
    </location>
</feature>
<dbReference type="InterPro" id="IPR015048">
    <property type="entry name" value="DUF1899"/>
</dbReference>
<comment type="similarity">
    <text evidence="1 5">Belongs to the WD repeat coronin family.</text>
</comment>
<gene>
    <name evidence="8" type="primary">CRN1</name>
    <name evidence="8" type="ORF">SEPCBS119000_004708</name>
</gene>
<feature type="compositionally biased region" description="Polar residues" evidence="6">
    <location>
        <begin position="446"/>
        <end position="465"/>
    </location>
</feature>
<feature type="compositionally biased region" description="Low complexity" evidence="6">
    <location>
        <begin position="413"/>
        <end position="430"/>
    </location>
</feature>
<dbReference type="InterPro" id="IPR019775">
    <property type="entry name" value="WD40_repeat_CS"/>
</dbReference>
<dbReference type="Proteomes" id="UP001642502">
    <property type="component" value="Unassembled WGS sequence"/>
</dbReference>
<proteinExistence type="inferred from homology"/>
<feature type="repeat" description="WD" evidence="4">
    <location>
        <begin position="175"/>
        <end position="216"/>
    </location>
</feature>
<keyword evidence="9" id="KW-1185">Reference proteome</keyword>
<feature type="compositionally biased region" description="Low complexity" evidence="6">
    <location>
        <begin position="499"/>
        <end position="510"/>
    </location>
</feature>
<dbReference type="PANTHER" id="PTHR10856">
    <property type="entry name" value="CORONIN"/>
    <property type="match status" value="1"/>
</dbReference>
<dbReference type="PROSITE" id="PS50082">
    <property type="entry name" value="WD_REPEATS_2"/>
    <property type="match status" value="3"/>
</dbReference>
<dbReference type="Pfam" id="PF16300">
    <property type="entry name" value="WD40_4"/>
    <property type="match status" value="1"/>
</dbReference>
<name>A0ABP0DTT3_9PEZI</name>
<keyword evidence="3 5" id="KW-0677">Repeat</keyword>
<feature type="repeat" description="WD" evidence="4">
    <location>
        <begin position="77"/>
        <end position="119"/>
    </location>
</feature>
<dbReference type="PROSITE" id="PS50294">
    <property type="entry name" value="WD_REPEATS_REGION"/>
    <property type="match status" value="3"/>
</dbReference>
<feature type="compositionally biased region" description="Acidic residues" evidence="6">
    <location>
        <begin position="469"/>
        <end position="484"/>
    </location>
</feature>
<dbReference type="SMART" id="SM01166">
    <property type="entry name" value="DUF1899"/>
    <property type="match status" value="1"/>
</dbReference>
<evidence type="ECO:0000256" key="4">
    <source>
        <dbReference type="PROSITE-ProRule" id="PRU00221"/>
    </source>
</evidence>